<accession>K0YPG8</accession>
<dbReference type="HOGENOM" id="CLU_3075884_0_0_11"/>
<name>K0YPG8_9ACTO</name>
<reference evidence="1 2" key="1">
    <citation type="submission" date="2012-07" db="EMBL/GenBank/DDBJ databases">
        <title>The Genome Sequence of Actinomyces neuii subsp. anitratus BVS029A5.</title>
        <authorList>
            <consortium name="The Broad Institute Genome Sequencing Platform"/>
            <person name="Earl A."/>
            <person name="Ward D."/>
            <person name="Feldgarden M."/>
            <person name="Gevers D."/>
            <person name="Saerens B."/>
            <person name="Vaneechoutte M."/>
            <person name="Walker B."/>
            <person name="Young S.K."/>
            <person name="Zeng Q."/>
            <person name="Gargeya S."/>
            <person name="Fitzgerald M."/>
            <person name="Haas B."/>
            <person name="Abouelleil A."/>
            <person name="Alvarado L."/>
            <person name="Arachchi H.M."/>
            <person name="Berlin A."/>
            <person name="Chapman S.B."/>
            <person name="Goldberg J."/>
            <person name="Griggs A."/>
            <person name="Gujja S."/>
            <person name="Hansen M."/>
            <person name="Howarth C."/>
            <person name="Imamovic A."/>
            <person name="Larimer J."/>
            <person name="McCowen C."/>
            <person name="Montmayeur A."/>
            <person name="Murphy C."/>
            <person name="Neiman D."/>
            <person name="Pearson M."/>
            <person name="Priest M."/>
            <person name="Roberts A."/>
            <person name="Saif S."/>
            <person name="Shea T."/>
            <person name="Sisk P."/>
            <person name="Sykes S."/>
            <person name="Wortman J."/>
            <person name="Nusbaum C."/>
            <person name="Birren B."/>
        </authorList>
    </citation>
    <scope>NUCLEOTIDE SEQUENCE [LARGE SCALE GENOMIC DNA]</scope>
    <source>
        <strain evidence="1 2">BVS029A5</strain>
    </source>
</reference>
<proteinExistence type="predicted"/>
<organism evidence="1 2">
    <name type="scientific">Winkia neuii BV029A5</name>
    <dbReference type="NCBI Taxonomy" id="888439"/>
    <lineage>
        <taxon>Bacteria</taxon>
        <taxon>Bacillati</taxon>
        <taxon>Actinomycetota</taxon>
        <taxon>Actinomycetes</taxon>
        <taxon>Actinomycetales</taxon>
        <taxon>Actinomycetaceae</taxon>
        <taxon>Winkia</taxon>
    </lineage>
</organism>
<dbReference type="Proteomes" id="UP000006075">
    <property type="component" value="Unassembled WGS sequence"/>
</dbReference>
<sequence length="52" mass="5918">MRIRLSLTLKITRTPRPKPEGPHPAGDCYTTTENAAEKIPFGFQPQDIRPRN</sequence>
<dbReference type="AlphaFoldDB" id="K0YPG8"/>
<evidence type="ECO:0000313" key="1">
    <source>
        <dbReference type="EMBL" id="EJZ85348.1"/>
    </source>
</evidence>
<gene>
    <name evidence="1" type="ORF">HMPREF9240_01835</name>
</gene>
<evidence type="ECO:0000313" key="2">
    <source>
        <dbReference type="Proteomes" id="UP000006075"/>
    </source>
</evidence>
<comment type="caution">
    <text evidence="1">The sequence shown here is derived from an EMBL/GenBank/DDBJ whole genome shotgun (WGS) entry which is preliminary data.</text>
</comment>
<keyword evidence="2" id="KW-1185">Reference proteome</keyword>
<protein>
    <submittedName>
        <fullName evidence="1">Uncharacterized protein</fullName>
    </submittedName>
</protein>
<dbReference type="EMBL" id="AGWP01000009">
    <property type="protein sequence ID" value="EJZ85348.1"/>
    <property type="molecule type" value="Genomic_DNA"/>
</dbReference>